<dbReference type="AlphaFoldDB" id="A0AA39VE13"/>
<protein>
    <submittedName>
        <fullName evidence="2">Uncharacterized protein</fullName>
    </submittedName>
</protein>
<feature type="region of interest" description="Disordered" evidence="1">
    <location>
        <begin position="1"/>
        <end position="34"/>
    </location>
</feature>
<dbReference type="Proteomes" id="UP001168877">
    <property type="component" value="Unassembled WGS sequence"/>
</dbReference>
<dbReference type="EMBL" id="JAUESC010000386">
    <property type="protein sequence ID" value="KAK0576700.1"/>
    <property type="molecule type" value="Genomic_DNA"/>
</dbReference>
<gene>
    <name evidence="2" type="ORF">LWI29_022037</name>
</gene>
<organism evidence="2 3">
    <name type="scientific">Acer saccharum</name>
    <name type="common">Sugar maple</name>
    <dbReference type="NCBI Taxonomy" id="4024"/>
    <lineage>
        <taxon>Eukaryota</taxon>
        <taxon>Viridiplantae</taxon>
        <taxon>Streptophyta</taxon>
        <taxon>Embryophyta</taxon>
        <taxon>Tracheophyta</taxon>
        <taxon>Spermatophyta</taxon>
        <taxon>Magnoliopsida</taxon>
        <taxon>eudicotyledons</taxon>
        <taxon>Gunneridae</taxon>
        <taxon>Pentapetalae</taxon>
        <taxon>rosids</taxon>
        <taxon>malvids</taxon>
        <taxon>Sapindales</taxon>
        <taxon>Sapindaceae</taxon>
        <taxon>Hippocastanoideae</taxon>
        <taxon>Acereae</taxon>
        <taxon>Acer</taxon>
    </lineage>
</organism>
<reference evidence="2" key="1">
    <citation type="journal article" date="2022" name="Plant J.">
        <title>Strategies of tolerance reflected in two North American maple genomes.</title>
        <authorList>
            <person name="McEvoy S.L."/>
            <person name="Sezen U.U."/>
            <person name="Trouern-Trend A."/>
            <person name="McMahon S.M."/>
            <person name="Schaberg P.G."/>
            <person name="Yang J."/>
            <person name="Wegrzyn J.L."/>
            <person name="Swenson N.G."/>
        </authorList>
    </citation>
    <scope>NUCLEOTIDE SEQUENCE</scope>
    <source>
        <strain evidence="2">NS2018</strain>
    </source>
</reference>
<accession>A0AA39VE13</accession>
<reference evidence="2" key="2">
    <citation type="submission" date="2023-06" db="EMBL/GenBank/DDBJ databases">
        <authorList>
            <person name="Swenson N.G."/>
            <person name="Wegrzyn J.L."/>
            <person name="Mcevoy S.L."/>
        </authorList>
    </citation>
    <scope>NUCLEOTIDE SEQUENCE</scope>
    <source>
        <strain evidence="2">NS2018</strain>
        <tissue evidence="2">Leaf</tissue>
    </source>
</reference>
<keyword evidence="3" id="KW-1185">Reference proteome</keyword>
<comment type="caution">
    <text evidence="2">The sequence shown here is derived from an EMBL/GenBank/DDBJ whole genome shotgun (WGS) entry which is preliminary data.</text>
</comment>
<name>A0AA39VE13_ACESA</name>
<evidence type="ECO:0000313" key="2">
    <source>
        <dbReference type="EMBL" id="KAK0576700.1"/>
    </source>
</evidence>
<evidence type="ECO:0000313" key="3">
    <source>
        <dbReference type="Proteomes" id="UP001168877"/>
    </source>
</evidence>
<sequence>MEGMREKELEKEDEVKVTNPEPRPQLHKLPNPYVPPIPFPEILKNSKLEKSHQNIYDSLSCPISSHDCNTVDIAFNRGGKSVKFNGNRPKDRREDGCLVLKVPKSRKKKSRVVDLVQALEMVTEMEEGNHDCLLEQEAIKLEDERGCWDSAETMGVGIGGDGYWRRRRGGGLEEEI</sequence>
<proteinExistence type="predicted"/>
<evidence type="ECO:0000256" key="1">
    <source>
        <dbReference type="SAM" id="MobiDB-lite"/>
    </source>
</evidence>
<feature type="compositionally biased region" description="Basic and acidic residues" evidence="1">
    <location>
        <begin position="1"/>
        <end position="16"/>
    </location>
</feature>